<feature type="domain" description="Glycoside hydrolase family 31 N-terminal" evidence="4">
    <location>
        <begin position="97"/>
        <end position="164"/>
    </location>
</feature>
<dbReference type="InterPro" id="IPR013780">
    <property type="entry name" value="Glyco_hydro_b"/>
</dbReference>
<name>A0A3E4IR19_9BACE</name>
<dbReference type="GO" id="GO:0030246">
    <property type="term" value="F:carbohydrate binding"/>
    <property type="evidence" value="ECO:0007669"/>
    <property type="project" value="InterPro"/>
</dbReference>
<evidence type="ECO:0000256" key="2">
    <source>
        <dbReference type="RuleBase" id="RU361185"/>
    </source>
</evidence>
<dbReference type="Proteomes" id="UP000291191">
    <property type="component" value="Unassembled WGS sequence"/>
</dbReference>
<dbReference type="Gene3D" id="2.60.40.1760">
    <property type="entry name" value="glycosyl hydrolase (family 31)"/>
    <property type="match status" value="1"/>
</dbReference>
<dbReference type="SUPFAM" id="SSF51011">
    <property type="entry name" value="Glycosyl hydrolase domain"/>
    <property type="match status" value="1"/>
</dbReference>
<keyword evidence="2" id="KW-0326">Glycosidase</keyword>
<dbReference type="Pfam" id="PF01055">
    <property type="entry name" value="Glyco_hydro_31_2nd"/>
    <property type="match status" value="1"/>
</dbReference>
<dbReference type="InterPro" id="IPR033403">
    <property type="entry name" value="DUF5110"/>
</dbReference>
<dbReference type="Gene3D" id="2.60.40.1180">
    <property type="entry name" value="Golgi alpha-mannosidase II"/>
    <property type="match status" value="2"/>
</dbReference>
<comment type="similarity">
    <text evidence="1 2">Belongs to the glycosyl hydrolase 31 family.</text>
</comment>
<dbReference type="Gene3D" id="3.20.20.80">
    <property type="entry name" value="Glycosidases"/>
    <property type="match status" value="1"/>
</dbReference>
<proteinExistence type="inferred from homology"/>
<protein>
    <submittedName>
        <fullName evidence="7">DUF5110 domain-containing protein</fullName>
    </submittedName>
</protein>
<dbReference type="PANTHER" id="PTHR43863">
    <property type="entry name" value="HYDROLASE, PUTATIVE (AFU_ORTHOLOGUE AFUA_1G03140)-RELATED"/>
    <property type="match status" value="1"/>
</dbReference>
<dbReference type="InterPro" id="IPR017853">
    <property type="entry name" value="GH"/>
</dbReference>
<keyword evidence="10" id="KW-1185">Reference proteome</keyword>
<dbReference type="PANTHER" id="PTHR43863:SF2">
    <property type="entry name" value="MALTASE-GLUCOAMYLASE"/>
    <property type="match status" value="1"/>
</dbReference>
<comment type="caution">
    <text evidence="7">The sequence shown here is derived from an EMBL/GenBank/DDBJ whole genome shotgun (WGS) entry which is preliminary data.</text>
</comment>
<accession>A0A3E4IR19</accession>
<dbReference type="AlphaFoldDB" id="A0A3E4IR19"/>
<dbReference type="SUPFAM" id="SSF51445">
    <property type="entry name" value="(Trans)glycosidases"/>
    <property type="match status" value="1"/>
</dbReference>
<dbReference type="GO" id="GO:0004553">
    <property type="term" value="F:hydrolase activity, hydrolyzing O-glycosyl compounds"/>
    <property type="evidence" value="ECO:0007669"/>
    <property type="project" value="InterPro"/>
</dbReference>
<dbReference type="InterPro" id="IPR011013">
    <property type="entry name" value="Gal_mutarotase_sf_dom"/>
</dbReference>
<evidence type="ECO:0000313" key="7">
    <source>
        <dbReference type="EMBL" id="RHN10052.1"/>
    </source>
</evidence>
<dbReference type="InterPro" id="IPR000322">
    <property type="entry name" value="Glyco_hydro_31_TIM"/>
</dbReference>
<feature type="domain" description="Glycoside hydrolase family 31 TIM barrel" evidence="3">
    <location>
        <begin position="236"/>
        <end position="530"/>
    </location>
</feature>
<evidence type="ECO:0000256" key="1">
    <source>
        <dbReference type="ARBA" id="ARBA00007806"/>
    </source>
</evidence>
<sequence>MQPQTSIHIMTRIVKMIMSSCFLFYLFFTITACNSSDTTVKIEQINAGIWKISAGKPEIVNLLSELDITPRDEAIRKIGKAASPVAAEAIEFKIIDGKTYIRFPLEKDEKIFGLGLNFKTVEQRGRVMRLHTDHYSGRDDGRTQAPVPFFVSSKGYGALINSARYIDAWIGTGVRKDSKNPPIARDRNTDPRWSSRPYSDNMEFLIPAEGVEILLFAGPTMLEAVQRFNLYNGGGALPPRWGLGFWHRTPTLYSDKQVMSEVEEFKKREFPLTVIGLEPGWMSHAYPCSYEWDTTRFPDPAGFVKSLNDKHIKTNVWINPYISPATELYEKMEPYTASHSVWCGIVPDYTLPEAQQIADNHFKKNQLDIGVSGYKLDENDGYDYWLWPDVATFPSGNAAEQIRQIYGSLLQNITVRMYHKQNKRTYGLVRSGNAGTSSFPYVIYNDYYNHKDFITALINSSFIGILWTPEVRASQTAEEWLRRMQTVCFSPIAMLDAWADGTKPWSFPEVTQQVNDIAKLRMQLIPYLYTTFANYAFKGIPPVRAMNLEEGYQEESKLEEGKLDATANPYAMALKKEAKDQFMVGEYLLVAPLFTGETERRVILPKGKWYDFYTGKLAGEGEIITVSPGLDRIPVYVKDGGIIPLWPAITELENRQYPLEIRHYGEKTSNYNLYDDDGETYNYEKGECTWISLKVDTDTKGGKRGIVIIPENSKVWSFSDYRFRFMSSEETK</sequence>
<dbReference type="EMBL" id="QRQM01000002">
    <property type="protein sequence ID" value="RHN10052.1"/>
    <property type="molecule type" value="Genomic_DNA"/>
</dbReference>
<dbReference type="InterPro" id="IPR025887">
    <property type="entry name" value="Glyco_hydro_31_N_dom"/>
</dbReference>
<evidence type="ECO:0000313" key="10">
    <source>
        <dbReference type="Proteomes" id="UP000291191"/>
    </source>
</evidence>
<feature type="domain" description="Glycosyl hydrolase family 31 C-terminal" evidence="6">
    <location>
        <begin position="577"/>
        <end position="643"/>
    </location>
</feature>
<evidence type="ECO:0000259" key="5">
    <source>
        <dbReference type="Pfam" id="PF17137"/>
    </source>
</evidence>
<dbReference type="InterPro" id="IPR051816">
    <property type="entry name" value="Glycosyl_Hydrolase_31"/>
</dbReference>
<dbReference type="GO" id="GO:0005975">
    <property type="term" value="P:carbohydrate metabolic process"/>
    <property type="evidence" value="ECO:0007669"/>
    <property type="project" value="InterPro"/>
</dbReference>
<dbReference type="CDD" id="cd06592">
    <property type="entry name" value="GH31_NET37"/>
    <property type="match status" value="1"/>
</dbReference>
<reference evidence="7 9" key="1">
    <citation type="submission" date="2018-08" db="EMBL/GenBank/DDBJ databases">
        <title>A genome reference for cultivated species of the human gut microbiota.</title>
        <authorList>
            <person name="Zou Y."/>
            <person name="Xue W."/>
            <person name="Luo G."/>
        </authorList>
    </citation>
    <scope>NUCLEOTIDE SEQUENCE [LARGE SCALE GENOMIC DNA]</scope>
    <source>
        <strain evidence="7 9">AF31-23</strain>
    </source>
</reference>
<evidence type="ECO:0000259" key="4">
    <source>
        <dbReference type="Pfam" id="PF13802"/>
    </source>
</evidence>
<dbReference type="Pfam" id="PF17137">
    <property type="entry name" value="DUF5110"/>
    <property type="match status" value="1"/>
</dbReference>
<feature type="domain" description="DUF5110" evidence="5">
    <location>
        <begin position="658"/>
        <end position="704"/>
    </location>
</feature>
<gene>
    <name evidence="7" type="ORF">DWZ32_02590</name>
    <name evidence="8" type="ORF">EAJ06_00365</name>
</gene>
<dbReference type="EMBL" id="RCXO01000001">
    <property type="protein sequence ID" value="RYT82858.1"/>
    <property type="molecule type" value="Genomic_DNA"/>
</dbReference>
<evidence type="ECO:0000259" key="6">
    <source>
        <dbReference type="Pfam" id="PF21365"/>
    </source>
</evidence>
<evidence type="ECO:0000259" key="3">
    <source>
        <dbReference type="Pfam" id="PF01055"/>
    </source>
</evidence>
<dbReference type="InterPro" id="IPR048395">
    <property type="entry name" value="Glyco_hydro_31_C"/>
</dbReference>
<evidence type="ECO:0000313" key="9">
    <source>
        <dbReference type="Proteomes" id="UP000286003"/>
    </source>
</evidence>
<evidence type="ECO:0000313" key="8">
    <source>
        <dbReference type="EMBL" id="RYT82858.1"/>
    </source>
</evidence>
<dbReference type="SUPFAM" id="SSF74650">
    <property type="entry name" value="Galactose mutarotase-like"/>
    <property type="match status" value="1"/>
</dbReference>
<dbReference type="CDD" id="cd14752">
    <property type="entry name" value="GH31_N"/>
    <property type="match status" value="1"/>
</dbReference>
<dbReference type="Proteomes" id="UP000286003">
    <property type="component" value="Unassembled WGS sequence"/>
</dbReference>
<keyword evidence="2" id="KW-0378">Hydrolase</keyword>
<dbReference type="Pfam" id="PF13802">
    <property type="entry name" value="Gal_mutarotas_2"/>
    <property type="match status" value="1"/>
</dbReference>
<dbReference type="Pfam" id="PF21365">
    <property type="entry name" value="Glyco_hydro_31_3rd"/>
    <property type="match status" value="1"/>
</dbReference>
<reference evidence="8 10" key="2">
    <citation type="journal article" date="2019" name="Science, e1252229">
        <title>Invertible promoters mediate bacterial phase variation, antibiotic resistance, and host adaptation in the gut.</title>
        <authorList>
            <person name="Jiang X."/>
            <person name="Hall A.B."/>
            <person name="Arthur T.D."/>
            <person name="Plichta D.R."/>
            <person name="Covington C.T."/>
            <person name="Poyet M."/>
            <person name="Crothers J."/>
            <person name="Moses P.L."/>
            <person name="Tolonen A.C."/>
            <person name="Vlamakis H."/>
            <person name="Alm E.J."/>
            <person name="Xavier R.J."/>
        </authorList>
    </citation>
    <scope>NUCLEOTIDE SEQUENCE [LARGE SCALE GENOMIC DNA]</scope>
    <source>
        <strain evidence="10">bf_0095</strain>
        <strain evidence="8">Bf_0095</strain>
    </source>
</reference>
<organism evidence="7 9">
    <name type="scientific">Bacteroides intestinalis</name>
    <dbReference type="NCBI Taxonomy" id="329854"/>
    <lineage>
        <taxon>Bacteria</taxon>
        <taxon>Pseudomonadati</taxon>
        <taxon>Bacteroidota</taxon>
        <taxon>Bacteroidia</taxon>
        <taxon>Bacteroidales</taxon>
        <taxon>Bacteroidaceae</taxon>
        <taxon>Bacteroides</taxon>
    </lineage>
</organism>
<dbReference type="OrthoDB" id="176168at2"/>